<dbReference type="GO" id="GO:0098797">
    <property type="term" value="C:plasma membrane protein complex"/>
    <property type="evidence" value="ECO:0007669"/>
    <property type="project" value="TreeGrafter"/>
</dbReference>
<feature type="transmembrane region" description="Helical" evidence="7">
    <location>
        <begin position="269"/>
        <end position="291"/>
    </location>
</feature>
<accession>A4AE76</accession>
<evidence type="ECO:0000313" key="10">
    <source>
        <dbReference type="EMBL" id="EAQ95691.2"/>
    </source>
</evidence>
<keyword evidence="10" id="KW-0449">Lipoprotein</keyword>
<evidence type="ECO:0000259" key="8">
    <source>
        <dbReference type="Pfam" id="PF02687"/>
    </source>
</evidence>
<keyword evidence="11" id="KW-1185">Reference proteome</keyword>
<evidence type="ECO:0000313" key="11">
    <source>
        <dbReference type="Proteomes" id="UP000019205"/>
    </source>
</evidence>
<feature type="domain" description="ABC3 transporter permease C-terminal" evidence="8">
    <location>
        <begin position="275"/>
        <end position="400"/>
    </location>
</feature>
<organism evidence="10 11">
    <name type="scientific">Congregibacter litoralis KT71</name>
    <dbReference type="NCBI Taxonomy" id="314285"/>
    <lineage>
        <taxon>Bacteria</taxon>
        <taxon>Pseudomonadati</taxon>
        <taxon>Pseudomonadota</taxon>
        <taxon>Gammaproteobacteria</taxon>
        <taxon>Cellvibrionales</taxon>
        <taxon>Halieaceae</taxon>
        <taxon>Congregibacter</taxon>
    </lineage>
</organism>
<gene>
    <name evidence="10" type="ORF">KT71_08727</name>
</gene>
<dbReference type="STRING" id="314285.KT71_08727"/>
<evidence type="ECO:0000256" key="2">
    <source>
        <dbReference type="ARBA" id="ARBA00005236"/>
    </source>
</evidence>
<dbReference type="eggNOG" id="COG4591">
    <property type="taxonomic scope" value="Bacteria"/>
</dbReference>
<evidence type="ECO:0000256" key="6">
    <source>
        <dbReference type="ARBA" id="ARBA00023136"/>
    </source>
</evidence>
<evidence type="ECO:0000256" key="3">
    <source>
        <dbReference type="ARBA" id="ARBA00022475"/>
    </source>
</evidence>
<feature type="transmembrane region" description="Helical" evidence="7">
    <location>
        <begin position="312"/>
        <end position="342"/>
    </location>
</feature>
<keyword evidence="5 7" id="KW-1133">Transmembrane helix</keyword>
<feature type="transmembrane region" description="Helical" evidence="7">
    <location>
        <begin position="370"/>
        <end position="390"/>
    </location>
</feature>
<keyword evidence="4 7" id="KW-0812">Transmembrane</keyword>
<comment type="similarity">
    <text evidence="2">Belongs to the ABC-4 integral membrane protein family. LolC/E subfamily.</text>
</comment>
<dbReference type="Pfam" id="PF02687">
    <property type="entry name" value="FtsX"/>
    <property type="match status" value="1"/>
</dbReference>
<feature type="domain" description="MacB-like periplasmic core" evidence="9">
    <location>
        <begin position="22"/>
        <end position="240"/>
    </location>
</feature>
<dbReference type="EMBL" id="AAOA02000003">
    <property type="protein sequence ID" value="EAQ95691.2"/>
    <property type="molecule type" value="Genomic_DNA"/>
</dbReference>
<evidence type="ECO:0000256" key="1">
    <source>
        <dbReference type="ARBA" id="ARBA00004651"/>
    </source>
</evidence>
<proteinExistence type="inferred from homology"/>
<comment type="subcellular location">
    <subcellularLocation>
        <location evidence="1">Cell membrane</location>
        <topology evidence="1">Multi-pass membrane protein</topology>
    </subcellularLocation>
</comment>
<evidence type="ECO:0000256" key="5">
    <source>
        <dbReference type="ARBA" id="ARBA00022989"/>
    </source>
</evidence>
<dbReference type="InterPro" id="IPR025857">
    <property type="entry name" value="MacB_PCD"/>
</dbReference>
<keyword evidence="6 7" id="KW-0472">Membrane</keyword>
<dbReference type="GO" id="GO:0044874">
    <property type="term" value="P:lipoprotein localization to outer membrane"/>
    <property type="evidence" value="ECO:0007669"/>
    <property type="project" value="TreeGrafter"/>
</dbReference>
<dbReference type="PANTHER" id="PTHR30489:SF0">
    <property type="entry name" value="LIPOPROTEIN-RELEASING SYSTEM TRANSMEMBRANE PROTEIN LOLE"/>
    <property type="match status" value="1"/>
</dbReference>
<dbReference type="AlphaFoldDB" id="A4AE76"/>
<dbReference type="Proteomes" id="UP000019205">
    <property type="component" value="Chromosome"/>
</dbReference>
<reference evidence="10 11" key="1">
    <citation type="journal article" date="2007" name="Proc. Natl. Acad. Sci. U.S.A.">
        <title>Characterization of a marine gammaproteobacterium capable of aerobic anoxygenic photosynthesis.</title>
        <authorList>
            <person name="Fuchs B.M."/>
            <person name="Spring S."/>
            <person name="Teeling H."/>
            <person name="Quast C."/>
            <person name="Wulf J."/>
            <person name="Schattenhofer M."/>
            <person name="Yan S."/>
            <person name="Ferriera S."/>
            <person name="Johnson J."/>
            <person name="Glockner F.O."/>
            <person name="Amann R."/>
        </authorList>
    </citation>
    <scope>NUCLEOTIDE SEQUENCE [LARGE SCALE GENOMIC DNA]</scope>
    <source>
        <strain evidence="10">KT71</strain>
    </source>
</reference>
<evidence type="ECO:0000259" key="9">
    <source>
        <dbReference type="Pfam" id="PF12704"/>
    </source>
</evidence>
<keyword evidence="3" id="KW-1003">Cell membrane</keyword>
<name>A4AE76_9GAMM</name>
<dbReference type="HOGENOM" id="CLU_000604_8_6_6"/>
<comment type="caution">
    <text evidence="10">The sequence shown here is derived from an EMBL/GenBank/DDBJ whole genome shotgun (WGS) entry which is preliminary data.</text>
</comment>
<dbReference type="InterPro" id="IPR051447">
    <property type="entry name" value="Lipoprotein-release_system"/>
</dbReference>
<dbReference type="Pfam" id="PF12704">
    <property type="entry name" value="MacB_PCD"/>
    <property type="match status" value="1"/>
</dbReference>
<protein>
    <submittedName>
        <fullName evidence="10">ABC-type transport system, involved in lipoprotein release, permease component</fullName>
    </submittedName>
</protein>
<feature type="transmembrane region" description="Helical" evidence="7">
    <location>
        <begin position="21"/>
        <end position="43"/>
    </location>
</feature>
<evidence type="ECO:0000256" key="7">
    <source>
        <dbReference type="SAM" id="Phobius"/>
    </source>
</evidence>
<evidence type="ECO:0000256" key="4">
    <source>
        <dbReference type="ARBA" id="ARBA00022692"/>
    </source>
</evidence>
<reference evidence="10 11" key="2">
    <citation type="journal article" date="2009" name="PLoS ONE">
        <title>The photosynthetic apparatus and its regulation in the aerobic gammaproteobacterium Congregibacter litoralis gen. nov., sp. nov.</title>
        <authorList>
            <person name="Spring S."/>
            <person name="Lunsdorf H."/>
            <person name="Fuchs B.M."/>
            <person name="Tindall B.J."/>
        </authorList>
    </citation>
    <scope>NUCLEOTIDE SEQUENCE [LARGE SCALE GENOMIC DNA]</scope>
    <source>
        <strain evidence="10">KT71</strain>
    </source>
</reference>
<dbReference type="InterPro" id="IPR003838">
    <property type="entry name" value="ABC3_permease_C"/>
</dbReference>
<sequence>MQNISMLLPLAWRNLWRNPRRTFVTLAVVVVGLYSVLVLGALLDAWAESSRNVNLNLLTGHGQIHAKGYLDDPTIAQRMKLPDDALLAELKKPDVLHWVMRVRVPAVIQSEYKTLPLTLLGVNPQAEAQISTIPEQLVEGDYLSSSDDAGIVLGRHLADRLKTRIGKRVVIMAQGKDGSLAERAYQVIGLFAGNQNAEDAYAFTGMATAQAMLNIDKDISEISFTVTDDAALGGIIERLRHAAPTLDIEPWQTLSPMTEAINILMHTMVYIWLSIMCAFMAIGIVNTQLMAVFERTREFGLLQALGMRPRQILIQVLLESAMLIGIGVTIAMVTATLTIIALHNGIDLTLLARGAEYLGAGHMLYPKLSLAQFISLSFIVWVLGIAIALWPAYRASRANPVEAMHYA</sequence>
<dbReference type="OrthoDB" id="9770036at2"/>
<dbReference type="RefSeq" id="WP_023660244.1">
    <property type="nucleotide sequence ID" value="NZ_CM002299.1"/>
</dbReference>
<dbReference type="PANTHER" id="PTHR30489">
    <property type="entry name" value="LIPOPROTEIN-RELEASING SYSTEM TRANSMEMBRANE PROTEIN LOLE"/>
    <property type="match status" value="1"/>
</dbReference>